<accession>A0A445DI05</accession>
<proteinExistence type="predicted"/>
<dbReference type="Proteomes" id="UP000289738">
    <property type="component" value="Chromosome A04"/>
</dbReference>
<reference evidence="1 2" key="1">
    <citation type="submission" date="2019-01" db="EMBL/GenBank/DDBJ databases">
        <title>Sequencing of cultivated peanut Arachis hypogaea provides insights into genome evolution and oil improvement.</title>
        <authorList>
            <person name="Chen X."/>
        </authorList>
    </citation>
    <scope>NUCLEOTIDE SEQUENCE [LARGE SCALE GENOMIC DNA]</scope>
    <source>
        <strain evidence="2">cv. Fuhuasheng</strain>
        <tissue evidence="1">Leaves</tissue>
    </source>
</reference>
<comment type="caution">
    <text evidence="1">The sequence shown here is derived from an EMBL/GenBank/DDBJ whole genome shotgun (WGS) entry which is preliminary data.</text>
</comment>
<evidence type="ECO:0000313" key="2">
    <source>
        <dbReference type="Proteomes" id="UP000289738"/>
    </source>
</evidence>
<sequence>MDKKIRIELVDDIRAMVSDNANSKKLGLPVLSLLPPGKLKAAENTPVAMSVETTMQDSAVLFIHDSPLFRRSPCSLVNSSPGLSPALFLISMHIGGFGSTMQQIVAFIIKESDYEIFDWTHFMYEIEDTCMAMQNGNVNYTPSHSVQFPNQIRKWRRCLRLLRLRQPQIYLWTKGTDTLPLHSFLEEQPCEEESTLLRPWFAATTYSLPTVSGRSPHSPPPQQSRTPCSLCCLVTPNHEISIASQAPSQREHDSPQPQCGAWLPTLWLWRLLEAPGLDPRFSWLLSNHLVLTWRSEIDKVWPAKISRDSPVKLFLSMDTGFIHHLMIPTRILLLSSSEYSITVISTLEMSVSESTNKP</sequence>
<dbReference type="AlphaFoldDB" id="A0A445DI05"/>
<gene>
    <name evidence="1" type="ORF">Ahy_A04g020542</name>
</gene>
<dbReference type="EMBL" id="SDMP01000004">
    <property type="protein sequence ID" value="RYR62790.1"/>
    <property type="molecule type" value="Genomic_DNA"/>
</dbReference>
<protein>
    <submittedName>
        <fullName evidence="1">Uncharacterized protein</fullName>
    </submittedName>
</protein>
<keyword evidence="2" id="KW-1185">Reference proteome</keyword>
<evidence type="ECO:0000313" key="1">
    <source>
        <dbReference type="EMBL" id="RYR62790.1"/>
    </source>
</evidence>
<name>A0A445DI05_ARAHY</name>
<organism evidence="1 2">
    <name type="scientific">Arachis hypogaea</name>
    <name type="common">Peanut</name>
    <dbReference type="NCBI Taxonomy" id="3818"/>
    <lineage>
        <taxon>Eukaryota</taxon>
        <taxon>Viridiplantae</taxon>
        <taxon>Streptophyta</taxon>
        <taxon>Embryophyta</taxon>
        <taxon>Tracheophyta</taxon>
        <taxon>Spermatophyta</taxon>
        <taxon>Magnoliopsida</taxon>
        <taxon>eudicotyledons</taxon>
        <taxon>Gunneridae</taxon>
        <taxon>Pentapetalae</taxon>
        <taxon>rosids</taxon>
        <taxon>fabids</taxon>
        <taxon>Fabales</taxon>
        <taxon>Fabaceae</taxon>
        <taxon>Papilionoideae</taxon>
        <taxon>50 kb inversion clade</taxon>
        <taxon>dalbergioids sensu lato</taxon>
        <taxon>Dalbergieae</taxon>
        <taxon>Pterocarpus clade</taxon>
        <taxon>Arachis</taxon>
    </lineage>
</organism>